<dbReference type="Gene3D" id="3.40.50.300">
    <property type="entry name" value="P-loop containing nucleotide triphosphate hydrolases"/>
    <property type="match status" value="1"/>
</dbReference>
<reference evidence="7" key="2">
    <citation type="submission" date="2025-09" db="UniProtKB">
        <authorList>
            <consortium name="Ensembl"/>
        </authorList>
    </citation>
    <scope>IDENTIFICATION</scope>
</reference>
<evidence type="ECO:0000256" key="3">
    <source>
        <dbReference type="ARBA" id="ARBA00022490"/>
    </source>
</evidence>
<dbReference type="Ensembl" id="ENSLLTT00000010530.1">
    <property type="protein sequence ID" value="ENSLLTP00000010152.1"/>
    <property type="gene ID" value="ENSLLTG00000007778.1"/>
</dbReference>
<dbReference type="FunFam" id="3.40.50.300:FF:000433">
    <property type="entry name" value="Estrogen sulfotransferase"/>
    <property type="match status" value="1"/>
</dbReference>
<organism evidence="7 8">
    <name type="scientific">Laticauda laticaudata</name>
    <name type="common">Blue-ringed sea krait</name>
    <name type="synonym">Blue-lipped sea krait</name>
    <dbReference type="NCBI Taxonomy" id="8630"/>
    <lineage>
        <taxon>Eukaryota</taxon>
        <taxon>Metazoa</taxon>
        <taxon>Chordata</taxon>
        <taxon>Craniata</taxon>
        <taxon>Vertebrata</taxon>
        <taxon>Euteleostomi</taxon>
        <taxon>Lepidosauria</taxon>
        <taxon>Squamata</taxon>
        <taxon>Bifurcata</taxon>
        <taxon>Unidentata</taxon>
        <taxon>Episquamata</taxon>
        <taxon>Toxicofera</taxon>
        <taxon>Serpentes</taxon>
        <taxon>Colubroidea</taxon>
        <taxon>Elapidae</taxon>
        <taxon>Laticaudinae</taxon>
        <taxon>Laticauda</taxon>
    </lineage>
</organism>
<dbReference type="InterPro" id="IPR000863">
    <property type="entry name" value="Sulfotransferase_dom"/>
</dbReference>
<dbReference type="GeneTree" id="ENSGT00940000156772"/>
<dbReference type="Proteomes" id="UP000694406">
    <property type="component" value="Unplaced"/>
</dbReference>
<protein>
    <recommendedName>
        <fullName evidence="5">Sulfotransferase</fullName>
        <ecNumber evidence="5">2.8.2.-</ecNumber>
    </recommendedName>
</protein>
<name>A0A8C5RYM3_LATLA</name>
<evidence type="ECO:0000259" key="6">
    <source>
        <dbReference type="Pfam" id="PF00685"/>
    </source>
</evidence>
<feature type="domain" description="Sulfotransferase" evidence="6">
    <location>
        <begin position="37"/>
        <end position="281"/>
    </location>
</feature>
<evidence type="ECO:0000313" key="8">
    <source>
        <dbReference type="Proteomes" id="UP000694406"/>
    </source>
</evidence>
<dbReference type="GO" id="GO:0005737">
    <property type="term" value="C:cytoplasm"/>
    <property type="evidence" value="ECO:0007669"/>
    <property type="project" value="UniProtKB-SubCell"/>
</dbReference>
<evidence type="ECO:0000256" key="5">
    <source>
        <dbReference type="RuleBase" id="RU361155"/>
    </source>
</evidence>
<evidence type="ECO:0000256" key="4">
    <source>
        <dbReference type="ARBA" id="ARBA00022679"/>
    </source>
</evidence>
<dbReference type="SUPFAM" id="SSF52540">
    <property type="entry name" value="P-loop containing nucleoside triphosphate hydrolases"/>
    <property type="match status" value="1"/>
</dbReference>
<keyword evidence="8" id="KW-1185">Reference proteome</keyword>
<evidence type="ECO:0000256" key="1">
    <source>
        <dbReference type="ARBA" id="ARBA00004496"/>
    </source>
</evidence>
<dbReference type="PANTHER" id="PTHR11783">
    <property type="entry name" value="SULFOTRANSFERASE SULT"/>
    <property type="match status" value="1"/>
</dbReference>
<comment type="similarity">
    <text evidence="2 5">Belongs to the sulfotransferase 1 family.</text>
</comment>
<dbReference type="EC" id="2.8.2.-" evidence="5"/>
<dbReference type="AlphaFoldDB" id="A0A8C5RYM3"/>
<keyword evidence="3" id="KW-0963">Cytoplasm</keyword>
<evidence type="ECO:0000256" key="2">
    <source>
        <dbReference type="ARBA" id="ARBA00005771"/>
    </source>
</evidence>
<dbReference type="Pfam" id="PF00685">
    <property type="entry name" value="Sulfotransfer_1"/>
    <property type="match status" value="1"/>
</dbReference>
<reference evidence="7" key="1">
    <citation type="submission" date="2025-08" db="UniProtKB">
        <authorList>
            <consortium name="Ensembl"/>
        </authorList>
    </citation>
    <scope>IDENTIFICATION</scope>
</reference>
<sequence>MEKGDSEELFNYKGHNLSKQLMKLDLIEAAEDFETRDSDIFIETYPKSGTIWTQNIVCLILYEGHRNGTENIPISRRGASIEYNIYNVDITQLPSPRVIMSHLPYYLVPKTLRAKKGKVIYVYRNPKDILVSYFHYVNSWSGMENSCNFEEYMQRFLSGNVAGSLVFNHVKGWYTHQNEFNILFLCYEEMMQDLRGTVLKICKFIGKELSSQEVDKVVEMSTFKNMKADPRANIVKTYEECFGLKNITHLRKGIVGDWKNIMTVSQSERFDNIFQTQMKDISLKFIWDLKEIQSTQHGKLQEPLQENKEQKCSTQMLYINRSDNGAIREGPISTQRMLFFTSGVLTRKFTGKFTRKFTGKF</sequence>
<keyword evidence="4 5" id="KW-0808">Transferase</keyword>
<dbReference type="GO" id="GO:0008146">
    <property type="term" value="F:sulfotransferase activity"/>
    <property type="evidence" value="ECO:0007669"/>
    <property type="project" value="InterPro"/>
</dbReference>
<proteinExistence type="inferred from homology"/>
<evidence type="ECO:0000313" key="7">
    <source>
        <dbReference type="Ensembl" id="ENSLLTP00000010152.1"/>
    </source>
</evidence>
<comment type="subcellular location">
    <subcellularLocation>
        <location evidence="1">Cytoplasm</location>
    </subcellularLocation>
</comment>
<dbReference type="InterPro" id="IPR027417">
    <property type="entry name" value="P-loop_NTPase"/>
</dbReference>
<accession>A0A8C5RYM3</accession>